<keyword evidence="1 3" id="KW-0378">Hydrolase</keyword>
<dbReference type="Pfam" id="PF22769">
    <property type="entry name" value="DCD"/>
    <property type="match status" value="1"/>
</dbReference>
<evidence type="ECO:0000256" key="2">
    <source>
        <dbReference type="ARBA" id="ARBA00023080"/>
    </source>
</evidence>
<dbReference type="NCBIfam" id="TIGR02274">
    <property type="entry name" value="dCTP_deam"/>
    <property type="match status" value="1"/>
</dbReference>
<dbReference type="PANTHER" id="PTHR42680:SF3">
    <property type="entry name" value="DCTP DEAMINASE"/>
    <property type="match status" value="1"/>
</dbReference>
<evidence type="ECO:0000313" key="4">
    <source>
        <dbReference type="Proteomes" id="UP000265926"/>
    </source>
</evidence>
<dbReference type="Proteomes" id="UP000265926">
    <property type="component" value="Unassembled WGS sequence"/>
</dbReference>
<reference evidence="3 4" key="1">
    <citation type="submission" date="2018-08" db="EMBL/GenBank/DDBJ databases">
        <title>Pallidiluteibacterium maritimus gen. nov., sp. nov., isolated from coastal sediment.</title>
        <authorList>
            <person name="Zhou L.Y."/>
        </authorList>
    </citation>
    <scope>NUCLEOTIDE SEQUENCE [LARGE SCALE GENOMIC DNA]</scope>
    <source>
        <strain evidence="3 4">XSD2</strain>
    </source>
</reference>
<dbReference type="SUPFAM" id="SSF51283">
    <property type="entry name" value="dUTPase-like"/>
    <property type="match status" value="1"/>
</dbReference>
<protein>
    <submittedName>
        <fullName evidence="3">dCTP deaminase</fullName>
        <ecNumber evidence="3">3.5.4.13</ecNumber>
    </submittedName>
</protein>
<keyword evidence="2" id="KW-0546">Nucleotide metabolism</keyword>
<accession>A0A399T4M0</accession>
<gene>
    <name evidence="3" type="primary">dcd</name>
    <name evidence="3" type="ORF">D1614_09870</name>
</gene>
<dbReference type="InterPro" id="IPR033704">
    <property type="entry name" value="dUTPase_trimeric"/>
</dbReference>
<organism evidence="3 4">
    <name type="scientific">Maribellus luteus</name>
    <dbReference type="NCBI Taxonomy" id="2305463"/>
    <lineage>
        <taxon>Bacteria</taxon>
        <taxon>Pseudomonadati</taxon>
        <taxon>Bacteroidota</taxon>
        <taxon>Bacteroidia</taxon>
        <taxon>Marinilabiliales</taxon>
        <taxon>Prolixibacteraceae</taxon>
        <taxon>Maribellus</taxon>
    </lineage>
</organism>
<dbReference type="EMBL" id="QWGR01000004">
    <property type="protein sequence ID" value="RIJ48823.1"/>
    <property type="molecule type" value="Genomic_DNA"/>
</dbReference>
<name>A0A399T4M0_9BACT</name>
<keyword evidence="4" id="KW-1185">Reference proteome</keyword>
<dbReference type="InterPro" id="IPR036157">
    <property type="entry name" value="dUTPase-like_sf"/>
</dbReference>
<dbReference type="CDD" id="cd07557">
    <property type="entry name" value="trimeric_dUTPase"/>
    <property type="match status" value="1"/>
</dbReference>
<dbReference type="PANTHER" id="PTHR42680">
    <property type="entry name" value="DCTP DEAMINASE"/>
    <property type="match status" value="1"/>
</dbReference>
<dbReference type="OrthoDB" id="9780202at2"/>
<dbReference type="RefSeq" id="WP_119437743.1">
    <property type="nucleotide sequence ID" value="NZ_QWGR01000004.1"/>
</dbReference>
<dbReference type="Gene3D" id="2.70.40.10">
    <property type="match status" value="1"/>
</dbReference>
<comment type="caution">
    <text evidence="3">The sequence shown here is derived from an EMBL/GenBank/DDBJ whole genome shotgun (WGS) entry which is preliminary data.</text>
</comment>
<dbReference type="GO" id="GO:0008829">
    <property type="term" value="F:dCTP deaminase activity"/>
    <property type="evidence" value="ECO:0007669"/>
    <property type="project" value="UniProtKB-EC"/>
</dbReference>
<evidence type="ECO:0000313" key="3">
    <source>
        <dbReference type="EMBL" id="RIJ48823.1"/>
    </source>
</evidence>
<sequence length="198" mass="22540">MFLAKNQLEKLIKQEKLIISPLLDNSQINEMTIDFRLGYDFLVSIQGRHPYLNSASHIPTDGAFYHFFQETRRNFGDTFLFHPGQTVLGATLEYVKLPENVSAILSPRSSYNRLGINLSTVIQPGYCGCFSLEITNTSHNPIKVRVGATMFQARFVKTKKTNYFSKERKYICSVKPEISGANKDQDLKLLELINKPIS</sequence>
<dbReference type="EC" id="3.5.4.13" evidence="3"/>
<dbReference type="InterPro" id="IPR011962">
    <property type="entry name" value="dCTP_deaminase"/>
</dbReference>
<evidence type="ECO:0000256" key="1">
    <source>
        <dbReference type="ARBA" id="ARBA00022801"/>
    </source>
</evidence>
<dbReference type="GO" id="GO:0006229">
    <property type="term" value="P:dUTP biosynthetic process"/>
    <property type="evidence" value="ECO:0007669"/>
    <property type="project" value="InterPro"/>
</dbReference>
<proteinExistence type="predicted"/>
<dbReference type="AlphaFoldDB" id="A0A399T4M0"/>